<keyword evidence="2" id="KW-1185">Reference proteome</keyword>
<dbReference type="RefSeq" id="WP_022746585.1">
    <property type="nucleotide sequence ID" value="NC_022571.1"/>
</dbReference>
<dbReference type="OrthoDB" id="3186506at2"/>
<dbReference type="eggNOG" id="ENOG5033KJZ">
    <property type="taxonomic scope" value="Bacteria"/>
</dbReference>
<proteinExistence type="predicted"/>
<organism evidence="1 2">
    <name type="scientific">Clostridium saccharobutylicum DSM 13864</name>
    <dbReference type="NCBI Taxonomy" id="1345695"/>
    <lineage>
        <taxon>Bacteria</taxon>
        <taxon>Bacillati</taxon>
        <taxon>Bacillota</taxon>
        <taxon>Clostridia</taxon>
        <taxon>Eubacteriales</taxon>
        <taxon>Clostridiaceae</taxon>
        <taxon>Clostridium</taxon>
    </lineage>
</organism>
<dbReference type="GeneID" id="55474884"/>
<reference evidence="1 2" key="1">
    <citation type="journal article" date="2013" name="Genome Announc.">
        <title>Complete Genome Sequence of the Solvent Producer Clostridium saccharobutylicum NCP262 (DSM 13864).</title>
        <authorList>
            <person name="Poehlein A."/>
            <person name="Hartwich K."/>
            <person name="Krabben P."/>
            <person name="Ehrenreich A."/>
            <person name="Liebl W."/>
            <person name="Durre P."/>
            <person name="Gottschalk G."/>
            <person name="Daniel R."/>
        </authorList>
    </citation>
    <scope>NUCLEOTIDE SEQUENCE [LARGE SCALE GENOMIC DNA]</scope>
    <source>
        <strain evidence="1">DSM 13864</strain>
    </source>
</reference>
<gene>
    <name evidence="1" type="ORF">CLSA_c24620</name>
</gene>
<protein>
    <submittedName>
        <fullName evidence="1">Uncharacterized protein</fullName>
    </submittedName>
</protein>
<sequence>MIKIYNITMKTPFGTQNGRITFVINGGSLTGVLEGMGSKSKFINGKINDDNFEFSGEIKTLLIKIHYFAKGTLNNNKLAASVNTNHGIFSVTGHLVSQS</sequence>
<dbReference type="KEGG" id="csb:CLSA_c24620"/>
<name>U5MUY1_CLOSA</name>
<dbReference type="Proteomes" id="UP000017118">
    <property type="component" value="Chromosome"/>
</dbReference>
<accession>U5MUY1</accession>
<dbReference type="EMBL" id="CP006721">
    <property type="protein sequence ID" value="AGX43436.1"/>
    <property type="molecule type" value="Genomic_DNA"/>
</dbReference>
<dbReference type="PATRIC" id="fig|1345695.10.peg.1786"/>
<evidence type="ECO:0000313" key="1">
    <source>
        <dbReference type="EMBL" id="AGX43436.1"/>
    </source>
</evidence>
<dbReference type="HOGENOM" id="CLU_181353_0_0_9"/>
<evidence type="ECO:0000313" key="2">
    <source>
        <dbReference type="Proteomes" id="UP000017118"/>
    </source>
</evidence>
<dbReference type="AlphaFoldDB" id="U5MUY1"/>